<dbReference type="EMBL" id="CM039171">
    <property type="protein sequence ID" value="KAH9789648.1"/>
    <property type="molecule type" value="Genomic_DNA"/>
</dbReference>
<sequence length="368" mass="39530">MADGWWAKILCLNFLTKEIQEQFFDEKTNTVTIKVVCCSPEKIRDKLCCKGDGSIKTIEILEPKPPPPPPKPKPKPSPPPPAPAPEPKPSPPPPAPAPEPKPSPPPPAPAPAPQPKPSPAPPPPPPAPAPEPVRCYPPVRTCCRECYEGRGGGPCYSPVRACCRECSEGRGGGPCYSPVRACCTECSEGRGGGPCYQLGYGRERQYDWCYGRPVYESWGGGCDNRVYYRGRCSDYICEANPAAPCTIIKSLSSLSLSSSNNTHSLLISPDLLSHGVPTVVLRLCYRCNFISTTIAAPSPLWSLLLRLHVATVVLSQSSCCCSVLIAWTAVALSAFSLAGDKKIGVALDFSRSSKFALSWAVNNLRLAL</sequence>
<accession>A0ACB8MUS7</accession>
<comment type="caution">
    <text evidence="1">The sequence shown here is derived from an EMBL/GenBank/DDBJ whole genome shotgun (WGS) entry which is preliminary data.</text>
</comment>
<proteinExistence type="predicted"/>
<name>A0ACB8MUS7_CITSI</name>
<gene>
    <name evidence="1" type="ORF">KPL71_003107</name>
</gene>
<dbReference type="Proteomes" id="UP000829398">
    <property type="component" value="Chromosome 2"/>
</dbReference>
<evidence type="ECO:0000313" key="2">
    <source>
        <dbReference type="Proteomes" id="UP000829398"/>
    </source>
</evidence>
<protein>
    <submittedName>
        <fullName evidence="1">Heavy metal transport/detoxification superfamily protein</fullName>
    </submittedName>
</protein>
<evidence type="ECO:0000313" key="1">
    <source>
        <dbReference type="EMBL" id="KAH9789648.1"/>
    </source>
</evidence>
<keyword evidence="2" id="KW-1185">Reference proteome</keyword>
<reference evidence="2" key="1">
    <citation type="journal article" date="2023" name="Hortic. Res.">
        <title>A chromosome-level phased genome enabling allele-level studies in sweet orange: a case study on citrus Huanglongbing tolerance.</title>
        <authorList>
            <person name="Wu B."/>
            <person name="Yu Q."/>
            <person name="Deng Z."/>
            <person name="Duan Y."/>
            <person name="Luo F."/>
            <person name="Gmitter F. Jr."/>
        </authorList>
    </citation>
    <scope>NUCLEOTIDE SEQUENCE [LARGE SCALE GENOMIC DNA]</scope>
    <source>
        <strain evidence="2">cv. Valencia</strain>
    </source>
</reference>
<organism evidence="1 2">
    <name type="scientific">Citrus sinensis</name>
    <name type="common">Sweet orange</name>
    <name type="synonym">Citrus aurantium var. sinensis</name>
    <dbReference type="NCBI Taxonomy" id="2711"/>
    <lineage>
        <taxon>Eukaryota</taxon>
        <taxon>Viridiplantae</taxon>
        <taxon>Streptophyta</taxon>
        <taxon>Embryophyta</taxon>
        <taxon>Tracheophyta</taxon>
        <taxon>Spermatophyta</taxon>
        <taxon>Magnoliopsida</taxon>
        <taxon>eudicotyledons</taxon>
        <taxon>Gunneridae</taxon>
        <taxon>Pentapetalae</taxon>
        <taxon>rosids</taxon>
        <taxon>malvids</taxon>
        <taxon>Sapindales</taxon>
        <taxon>Rutaceae</taxon>
        <taxon>Aurantioideae</taxon>
        <taxon>Citrus</taxon>
    </lineage>
</organism>